<evidence type="ECO:0000256" key="3">
    <source>
        <dbReference type="ARBA" id="ARBA00022833"/>
    </source>
</evidence>
<dbReference type="Pfam" id="PF00320">
    <property type="entry name" value="GATA"/>
    <property type="match status" value="1"/>
</dbReference>
<evidence type="ECO:0000313" key="12">
    <source>
        <dbReference type="Proteomes" id="UP001491310"/>
    </source>
</evidence>
<accession>A0ABR2YL50</accession>
<protein>
    <recommendedName>
        <fullName evidence="10">GATA-type domain-containing protein</fullName>
    </recommendedName>
</protein>
<feature type="compositionally biased region" description="Low complexity" evidence="9">
    <location>
        <begin position="139"/>
        <end position="152"/>
    </location>
</feature>
<feature type="domain" description="GATA-type" evidence="10">
    <location>
        <begin position="15"/>
        <end position="48"/>
    </location>
</feature>
<keyword evidence="3" id="KW-0862">Zinc</keyword>
<sequence>MSACSSESRSADTGSPGNKVCVTCGTRKTPMWRTNTDGKKTLCNACGVRLHREQKKAKIARSGADGAKSKAEPGVQLLPRSRSKSQSLIPEAKVAVSGESQTKLQRKRSWQESLEPRTIDFSGVKEQQGLYHMNSSSVQQRHQQQQQQQQQQQRERLVSWGSLNALSEQLGAQELRRLPQSLPMQYQSQIAMPSDADLDPLDPAFLASINDPCSPRRDLFSYDLNAAGSCLTEDRSEQTLLFSHARHEHQRHVQPMKAPHFSSPTGDYRLGPSYGMSPTGRTHISLPLDMSTPDSHMWMAQGEGYFL</sequence>
<evidence type="ECO:0000256" key="6">
    <source>
        <dbReference type="ARBA" id="ARBA00024019"/>
    </source>
</evidence>
<evidence type="ECO:0000256" key="7">
    <source>
        <dbReference type="ARBA" id="ARBA00037539"/>
    </source>
</evidence>
<comment type="similarity">
    <text evidence="6">Belongs to the type IV zinc-finger family. Class B subfamily.</text>
</comment>
<evidence type="ECO:0000256" key="2">
    <source>
        <dbReference type="ARBA" id="ARBA00022771"/>
    </source>
</evidence>
<dbReference type="InterPro" id="IPR000679">
    <property type="entry name" value="Znf_GATA"/>
</dbReference>
<dbReference type="PROSITE" id="PS50114">
    <property type="entry name" value="GATA_ZN_FINGER_2"/>
    <property type="match status" value="1"/>
</dbReference>
<evidence type="ECO:0000256" key="1">
    <source>
        <dbReference type="ARBA" id="ARBA00022723"/>
    </source>
</evidence>
<keyword evidence="2 8" id="KW-0863">Zinc-finger</keyword>
<dbReference type="Proteomes" id="UP001491310">
    <property type="component" value="Unassembled WGS sequence"/>
</dbReference>
<evidence type="ECO:0000259" key="10">
    <source>
        <dbReference type="PROSITE" id="PS50114"/>
    </source>
</evidence>
<keyword evidence="1" id="KW-0479">Metal-binding</keyword>
<name>A0ABR2YL50_9CHLO</name>
<evidence type="ECO:0000313" key="11">
    <source>
        <dbReference type="EMBL" id="KAK9907484.1"/>
    </source>
</evidence>
<dbReference type="EMBL" id="JALJOT010000009">
    <property type="protein sequence ID" value="KAK9907484.1"/>
    <property type="molecule type" value="Genomic_DNA"/>
</dbReference>
<keyword evidence="12" id="KW-1185">Reference proteome</keyword>
<evidence type="ECO:0000256" key="5">
    <source>
        <dbReference type="ARBA" id="ARBA00023163"/>
    </source>
</evidence>
<dbReference type="PROSITE" id="PS00344">
    <property type="entry name" value="GATA_ZN_FINGER_1"/>
    <property type="match status" value="1"/>
</dbReference>
<evidence type="ECO:0000256" key="4">
    <source>
        <dbReference type="ARBA" id="ARBA00023015"/>
    </source>
</evidence>
<evidence type="ECO:0000256" key="8">
    <source>
        <dbReference type="PROSITE-ProRule" id="PRU00094"/>
    </source>
</evidence>
<dbReference type="CDD" id="cd00202">
    <property type="entry name" value="ZnF_GATA"/>
    <property type="match status" value="1"/>
</dbReference>
<organism evidence="11 12">
    <name type="scientific">Coccomyxa subellipsoidea</name>
    <dbReference type="NCBI Taxonomy" id="248742"/>
    <lineage>
        <taxon>Eukaryota</taxon>
        <taxon>Viridiplantae</taxon>
        <taxon>Chlorophyta</taxon>
        <taxon>core chlorophytes</taxon>
        <taxon>Trebouxiophyceae</taxon>
        <taxon>Trebouxiophyceae incertae sedis</taxon>
        <taxon>Coccomyxaceae</taxon>
        <taxon>Coccomyxa</taxon>
    </lineage>
</organism>
<reference evidence="11 12" key="1">
    <citation type="journal article" date="2024" name="Nat. Commun.">
        <title>Phylogenomics reveals the evolutionary origins of lichenization in chlorophyte algae.</title>
        <authorList>
            <person name="Puginier C."/>
            <person name="Libourel C."/>
            <person name="Otte J."/>
            <person name="Skaloud P."/>
            <person name="Haon M."/>
            <person name="Grisel S."/>
            <person name="Petersen M."/>
            <person name="Berrin J.G."/>
            <person name="Delaux P.M."/>
            <person name="Dal Grande F."/>
            <person name="Keller J."/>
        </authorList>
    </citation>
    <scope>NUCLEOTIDE SEQUENCE [LARGE SCALE GENOMIC DNA]</scope>
    <source>
        <strain evidence="11 12">SAG 216-7</strain>
    </source>
</reference>
<feature type="region of interest" description="Disordered" evidence="9">
    <location>
        <begin position="133"/>
        <end position="155"/>
    </location>
</feature>
<dbReference type="PANTHER" id="PTHR47172:SF24">
    <property type="entry name" value="GATA ZINC FINGER DOMAIN-CONTAINING PROTEIN 14-RELATED"/>
    <property type="match status" value="1"/>
</dbReference>
<proteinExistence type="inferred from homology"/>
<feature type="region of interest" description="Disordered" evidence="9">
    <location>
        <begin position="57"/>
        <end position="112"/>
    </location>
</feature>
<evidence type="ECO:0000256" key="9">
    <source>
        <dbReference type="SAM" id="MobiDB-lite"/>
    </source>
</evidence>
<dbReference type="InterPro" id="IPR013088">
    <property type="entry name" value="Znf_NHR/GATA"/>
</dbReference>
<keyword evidence="5" id="KW-0804">Transcription</keyword>
<keyword evidence="4" id="KW-0805">Transcription regulation</keyword>
<dbReference type="SMART" id="SM00401">
    <property type="entry name" value="ZnF_GATA"/>
    <property type="match status" value="1"/>
</dbReference>
<dbReference type="PANTHER" id="PTHR47172">
    <property type="entry name" value="OS01G0976800 PROTEIN"/>
    <property type="match status" value="1"/>
</dbReference>
<comment type="function">
    <text evidence="7">Transcriptional regulator that specifically binds 5'-GATA-3' or 5'-GAT-3' motifs within gene promoters.</text>
</comment>
<gene>
    <name evidence="11" type="ORF">WJX75_004488</name>
</gene>
<dbReference type="SUPFAM" id="SSF57716">
    <property type="entry name" value="Glucocorticoid receptor-like (DNA-binding domain)"/>
    <property type="match status" value="1"/>
</dbReference>
<comment type="caution">
    <text evidence="11">The sequence shown here is derived from an EMBL/GenBank/DDBJ whole genome shotgun (WGS) entry which is preliminary data.</text>
</comment>
<dbReference type="Gene3D" id="3.30.50.10">
    <property type="entry name" value="Erythroid Transcription Factor GATA-1, subunit A"/>
    <property type="match status" value="1"/>
</dbReference>